<protein>
    <recommendedName>
        <fullName evidence="6">HSF-type DNA-binding domain-containing protein</fullName>
    </recommendedName>
</protein>
<dbReference type="InterPro" id="IPR036390">
    <property type="entry name" value="WH_DNA-bd_sf"/>
</dbReference>
<comment type="subcellular location">
    <subcellularLocation>
        <location evidence="1">Nucleus</location>
    </subcellularLocation>
</comment>
<accession>A0ABD3NT53</accession>
<evidence type="ECO:0000256" key="4">
    <source>
        <dbReference type="RuleBase" id="RU004020"/>
    </source>
</evidence>
<proteinExistence type="inferred from homology"/>
<organism evidence="7 8">
    <name type="scientific">Stephanodiscus triporus</name>
    <dbReference type="NCBI Taxonomy" id="2934178"/>
    <lineage>
        <taxon>Eukaryota</taxon>
        <taxon>Sar</taxon>
        <taxon>Stramenopiles</taxon>
        <taxon>Ochrophyta</taxon>
        <taxon>Bacillariophyta</taxon>
        <taxon>Coscinodiscophyceae</taxon>
        <taxon>Thalassiosirophycidae</taxon>
        <taxon>Stephanodiscales</taxon>
        <taxon>Stephanodiscaceae</taxon>
        <taxon>Stephanodiscus</taxon>
    </lineage>
</organism>
<dbReference type="InterPro" id="IPR036388">
    <property type="entry name" value="WH-like_DNA-bd_sf"/>
</dbReference>
<dbReference type="EMBL" id="JALLAZ020001190">
    <property type="protein sequence ID" value="KAL3778993.1"/>
    <property type="molecule type" value="Genomic_DNA"/>
</dbReference>
<dbReference type="FunFam" id="1.10.10.10:FF:000479">
    <property type="entry name" value="Predicted protein"/>
    <property type="match status" value="1"/>
</dbReference>
<evidence type="ECO:0000313" key="7">
    <source>
        <dbReference type="EMBL" id="KAL3778993.1"/>
    </source>
</evidence>
<dbReference type="AlphaFoldDB" id="A0ABD3NT53"/>
<feature type="compositionally biased region" description="Polar residues" evidence="5">
    <location>
        <begin position="229"/>
        <end position="252"/>
    </location>
</feature>
<dbReference type="InterPro" id="IPR000232">
    <property type="entry name" value="HSF_DNA-bd"/>
</dbReference>
<feature type="region of interest" description="Disordered" evidence="5">
    <location>
        <begin position="264"/>
        <end position="341"/>
    </location>
</feature>
<dbReference type="Proteomes" id="UP001530315">
    <property type="component" value="Unassembled WGS sequence"/>
</dbReference>
<evidence type="ECO:0000256" key="1">
    <source>
        <dbReference type="ARBA" id="ARBA00004123"/>
    </source>
</evidence>
<keyword evidence="3" id="KW-0539">Nucleus</keyword>
<feature type="compositionally biased region" description="Polar residues" evidence="5">
    <location>
        <begin position="320"/>
        <end position="333"/>
    </location>
</feature>
<dbReference type="PANTHER" id="PTHR10015">
    <property type="entry name" value="HEAT SHOCK TRANSCRIPTION FACTOR"/>
    <property type="match status" value="1"/>
</dbReference>
<feature type="region of interest" description="Disordered" evidence="5">
    <location>
        <begin position="209"/>
        <end position="252"/>
    </location>
</feature>
<gene>
    <name evidence="7" type="ORF">ACHAW5_005759</name>
</gene>
<dbReference type="Gene3D" id="1.10.10.10">
    <property type="entry name" value="Winged helix-like DNA-binding domain superfamily/Winged helix DNA-binding domain"/>
    <property type="match status" value="1"/>
</dbReference>
<sequence length="508" mass="56970">MLTNKEEEYCWSNDYVRTLISSATAMNRFSLTDRVIAMERAVAALAPNLPMCHPCYPSYPVDIRNGGTSFPLMHIPPAPIDHPTAVSPIPNTKNFPETLFDIISAEDYSDIISWLPHGQGFIIHDKDCFAKVILSRYFDGAKFTSFTRRLKRWKFFRVPRGRELGAYYNSNFKRDQPELVQKMMYRMEDEKDKDVDEGEENLEEQIEVKIETKDQENPPMKAHDRLMPSPSTSPNRLNKNKSYPSCATNRVKSSARWAHLKEHIEKEDDIRPNPKGAAKSDSPSVKRLSDSITSLAEADGHLMPLPSISPKRPNKKFKMSTATHTTNHGSASGFSGGTHHPTLSTNAAESSSLLLGHPRSSAIDDLYERMIEVKAQREILARSMATARFMDGCSMTSLSGHSAPQSMNSIERMERIHRILEAERVLEINRYFSDYLPSSSAASSLSDIAASSRLPSFIQGYEGMRSNVLRRVTLPFEGSIGMSVCGGGLCEECMMTQGDKGECARYSF</sequence>
<evidence type="ECO:0000256" key="2">
    <source>
        <dbReference type="ARBA" id="ARBA00023125"/>
    </source>
</evidence>
<comment type="caution">
    <text evidence="7">The sequence shown here is derived from an EMBL/GenBank/DDBJ whole genome shotgun (WGS) entry which is preliminary data.</text>
</comment>
<feature type="compositionally biased region" description="Basic and acidic residues" evidence="5">
    <location>
        <begin position="209"/>
        <end position="226"/>
    </location>
</feature>
<name>A0ABD3NT53_9STRA</name>
<feature type="domain" description="HSF-type DNA-binding" evidence="6">
    <location>
        <begin position="91"/>
        <end position="186"/>
    </location>
</feature>
<evidence type="ECO:0000313" key="8">
    <source>
        <dbReference type="Proteomes" id="UP001530315"/>
    </source>
</evidence>
<dbReference type="GO" id="GO:0005634">
    <property type="term" value="C:nucleus"/>
    <property type="evidence" value="ECO:0007669"/>
    <property type="project" value="UniProtKB-SubCell"/>
</dbReference>
<evidence type="ECO:0000256" key="3">
    <source>
        <dbReference type="ARBA" id="ARBA00023242"/>
    </source>
</evidence>
<evidence type="ECO:0000259" key="6">
    <source>
        <dbReference type="SMART" id="SM00415"/>
    </source>
</evidence>
<dbReference type="PANTHER" id="PTHR10015:SF206">
    <property type="entry name" value="HSF-TYPE DNA-BINDING DOMAIN-CONTAINING PROTEIN"/>
    <property type="match status" value="1"/>
</dbReference>
<evidence type="ECO:0000256" key="5">
    <source>
        <dbReference type="SAM" id="MobiDB-lite"/>
    </source>
</evidence>
<dbReference type="SMART" id="SM00415">
    <property type="entry name" value="HSF"/>
    <property type="match status" value="1"/>
</dbReference>
<keyword evidence="8" id="KW-1185">Reference proteome</keyword>
<dbReference type="Pfam" id="PF00447">
    <property type="entry name" value="HSF_DNA-bind"/>
    <property type="match status" value="1"/>
</dbReference>
<dbReference type="SUPFAM" id="SSF46785">
    <property type="entry name" value="Winged helix' DNA-binding domain"/>
    <property type="match status" value="1"/>
</dbReference>
<comment type="similarity">
    <text evidence="4">Belongs to the HSF family.</text>
</comment>
<dbReference type="GO" id="GO:0003677">
    <property type="term" value="F:DNA binding"/>
    <property type="evidence" value="ECO:0007669"/>
    <property type="project" value="UniProtKB-KW"/>
</dbReference>
<keyword evidence="2" id="KW-0238">DNA-binding</keyword>
<reference evidence="7 8" key="1">
    <citation type="submission" date="2024-10" db="EMBL/GenBank/DDBJ databases">
        <title>Updated reference genomes for cyclostephanoid diatoms.</title>
        <authorList>
            <person name="Roberts W.R."/>
            <person name="Alverson A.J."/>
        </authorList>
    </citation>
    <scope>NUCLEOTIDE SEQUENCE [LARGE SCALE GENOMIC DNA]</scope>
    <source>
        <strain evidence="7 8">AJA276-08</strain>
    </source>
</reference>